<dbReference type="Pfam" id="PF00583">
    <property type="entry name" value="Acetyltransf_1"/>
    <property type="match status" value="1"/>
</dbReference>
<reference evidence="2 3" key="1">
    <citation type="submission" date="2018-08" db="EMBL/GenBank/DDBJ databases">
        <title>Fulvimarina sp. 85, whole genome shotgun sequence.</title>
        <authorList>
            <person name="Tuo L."/>
        </authorList>
    </citation>
    <scope>NUCLEOTIDE SEQUENCE [LARGE SCALE GENOMIC DNA]</scope>
    <source>
        <strain evidence="2 3">85</strain>
    </source>
</reference>
<accession>A0A371X9Z6</accession>
<comment type="caution">
    <text evidence="2">The sequence shown here is derived from an EMBL/GenBank/DDBJ whole genome shotgun (WGS) entry which is preliminary data.</text>
</comment>
<dbReference type="Gene3D" id="3.40.630.30">
    <property type="match status" value="1"/>
</dbReference>
<evidence type="ECO:0000313" key="3">
    <source>
        <dbReference type="Proteomes" id="UP000264310"/>
    </source>
</evidence>
<feature type="domain" description="N-acetyltransferase" evidence="1">
    <location>
        <begin position="154"/>
        <end position="236"/>
    </location>
</feature>
<dbReference type="AlphaFoldDB" id="A0A371X9Z6"/>
<name>A0A371X9Z6_9HYPH</name>
<sequence length="267" mass="29015">MNDRGGALALSPKLEILAAPGAARKDLDEAASRVIDLFLQREAEFGVHPSVTIHYPDLKDTSAQSFLADAADHVSRQADEMARNGRPAERIVVLTTYGDVVAPSFQAAGYAIIPIDMPAGPDHTCAFVLGPGEPSEGMRTLYVEAVNEADEKIRPTFILTFKDETGDLLAGACGTIHERDGRRYAYLATLTTSARADKGTGTMLAGELMRFLREAGVCTVHLGTQTAAAFYRKVGFGVDHRLVRGMRTRMVDRCELRDDLVMLSMKL</sequence>
<keyword evidence="3" id="KW-1185">Reference proteome</keyword>
<gene>
    <name evidence="2" type="ORF">DYI37_00830</name>
</gene>
<dbReference type="OrthoDB" id="8446212at2"/>
<protein>
    <submittedName>
        <fullName evidence="2">GNAT family N-acetyltransferase</fullName>
    </submittedName>
</protein>
<dbReference type="RefSeq" id="WP_116681300.1">
    <property type="nucleotide sequence ID" value="NZ_QURL01000001.1"/>
</dbReference>
<dbReference type="InterPro" id="IPR000182">
    <property type="entry name" value="GNAT_dom"/>
</dbReference>
<dbReference type="SUPFAM" id="SSF55729">
    <property type="entry name" value="Acyl-CoA N-acyltransferases (Nat)"/>
    <property type="match status" value="1"/>
</dbReference>
<dbReference type="InterPro" id="IPR016181">
    <property type="entry name" value="Acyl_CoA_acyltransferase"/>
</dbReference>
<evidence type="ECO:0000259" key="1">
    <source>
        <dbReference type="Pfam" id="PF00583"/>
    </source>
</evidence>
<dbReference type="Proteomes" id="UP000264310">
    <property type="component" value="Unassembled WGS sequence"/>
</dbReference>
<keyword evidence="2" id="KW-0808">Transferase</keyword>
<evidence type="ECO:0000313" key="2">
    <source>
        <dbReference type="EMBL" id="RFC66050.1"/>
    </source>
</evidence>
<organism evidence="2 3">
    <name type="scientific">Fulvimarina endophytica</name>
    <dbReference type="NCBI Taxonomy" id="2293836"/>
    <lineage>
        <taxon>Bacteria</taxon>
        <taxon>Pseudomonadati</taxon>
        <taxon>Pseudomonadota</taxon>
        <taxon>Alphaproteobacteria</taxon>
        <taxon>Hyphomicrobiales</taxon>
        <taxon>Aurantimonadaceae</taxon>
        <taxon>Fulvimarina</taxon>
    </lineage>
</organism>
<dbReference type="EMBL" id="QURL01000001">
    <property type="protein sequence ID" value="RFC66050.1"/>
    <property type="molecule type" value="Genomic_DNA"/>
</dbReference>
<proteinExistence type="predicted"/>
<dbReference type="GO" id="GO:0016747">
    <property type="term" value="F:acyltransferase activity, transferring groups other than amino-acyl groups"/>
    <property type="evidence" value="ECO:0007669"/>
    <property type="project" value="InterPro"/>
</dbReference>